<dbReference type="Proteomes" id="UP000247498">
    <property type="component" value="Unassembled WGS sequence"/>
</dbReference>
<protein>
    <submittedName>
        <fullName evidence="2">Uncharacterized protein</fullName>
    </submittedName>
</protein>
<name>A0A2V0P5C5_9CHLO</name>
<evidence type="ECO:0000313" key="3">
    <source>
        <dbReference type="Proteomes" id="UP000247498"/>
    </source>
</evidence>
<feature type="region of interest" description="Disordered" evidence="1">
    <location>
        <begin position="105"/>
        <end position="138"/>
    </location>
</feature>
<keyword evidence="3" id="KW-1185">Reference proteome</keyword>
<dbReference type="OrthoDB" id="550963at2759"/>
<feature type="compositionally biased region" description="Low complexity" evidence="1">
    <location>
        <begin position="105"/>
        <end position="127"/>
    </location>
</feature>
<dbReference type="AlphaFoldDB" id="A0A2V0P5C5"/>
<organism evidence="2 3">
    <name type="scientific">Raphidocelis subcapitata</name>
    <dbReference type="NCBI Taxonomy" id="307507"/>
    <lineage>
        <taxon>Eukaryota</taxon>
        <taxon>Viridiplantae</taxon>
        <taxon>Chlorophyta</taxon>
        <taxon>core chlorophytes</taxon>
        <taxon>Chlorophyceae</taxon>
        <taxon>CS clade</taxon>
        <taxon>Sphaeropleales</taxon>
        <taxon>Selenastraceae</taxon>
        <taxon>Raphidocelis</taxon>
    </lineage>
</organism>
<evidence type="ECO:0000256" key="1">
    <source>
        <dbReference type="SAM" id="MobiDB-lite"/>
    </source>
</evidence>
<reference evidence="2 3" key="1">
    <citation type="journal article" date="2018" name="Sci. Rep.">
        <title>Raphidocelis subcapitata (=Pseudokirchneriella subcapitata) provides an insight into genome evolution and environmental adaptations in the Sphaeropleales.</title>
        <authorList>
            <person name="Suzuki S."/>
            <person name="Yamaguchi H."/>
            <person name="Nakajima N."/>
            <person name="Kawachi M."/>
        </authorList>
    </citation>
    <scope>NUCLEOTIDE SEQUENCE [LARGE SCALE GENOMIC DNA]</scope>
    <source>
        <strain evidence="2 3">NIES-35</strain>
    </source>
</reference>
<feature type="region of interest" description="Disordered" evidence="1">
    <location>
        <begin position="1"/>
        <end position="76"/>
    </location>
</feature>
<accession>A0A2V0P5C5</accession>
<dbReference type="EMBL" id="BDRX01000030">
    <property type="protein sequence ID" value="GBF92285.1"/>
    <property type="molecule type" value="Genomic_DNA"/>
</dbReference>
<evidence type="ECO:0000313" key="2">
    <source>
        <dbReference type="EMBL" id="GBF92285.1"/>
    </source>
</evidence>
<sequence>MSAENQILPAKLRHKRSASEHDEGPSEGQQHTAPAPQPSRHSRDVRADLAEDGGEKAAKALRITTSKIGGTAQPRKPRIGADFQAIIPPLAGDAARPLAALQRARAAGGAAAAAAAQQPEEAAQLRPDQQGAGHMAQE</sequence>
<feature type="compositionally biased region" description="Basic and acidic residues" evidence="1">
    <location>
        <begin position="41"/>
        <end position="58"/>
    </location>
</feature>
<comment type="caution">
    <text evidence="2">The sequence shown here is derived from an EMBL/GenBank/DDBJ whole genome shotgun (WGS) entry which is preliminary data.</text>
</comment>
<dbReference type="InParanoid" id="A0A2V0P5C5"/>
<gene>
    <name evidence="2" type="ORF">Rsub_05368</name>
</gene>
<proteinExistence type="predicted"/>